<keyword evidence="12" id="KW-1185">Reference proteome</keyword>
<dbReference type="GO" id="GO:0004674">
    <property type="term" value="F:protein serine/threonine kinase activity"/>
    <property type="evidence" value="ECO:0007669"/>
    <property type="project" value="UniProtKB-KW"/>
</dbReference>
<evidence type="ECO:0000256" key="2">
    <source>
        <dbReference type="ARBA" id="ARBA00022527"/>
    </source>
</evidence>
<dbReference type="EMBL" id="LXPE01000041">
    <property type="protein sequence ID" value="OBA25827.1"/>
    <property type="molecule type" value="Genomic_DNA"/>
</dbReference>
<dbReference type="SMART" id="SM00220">
    <property type="entry name" value="S_TKc"/>
    <property type="match status" value="1"/>
</dbReference>
<organism evidence="11 12">
    <name type="scientific">Hanseniaspora valbyensis NRRL Y-1626</name>
    <dbReference type="NCBI Taxonomy" id="766949"/>
    <lineage>
        <taxon>Eukaryota</taxon>
        <taxon>Fungi</taxon>
        <taxon>Dikarya</taxon>
        <taxon>Ascomycota</taxon>
        <taxon>Saccharomycotina</taxon>
        <taxon>Saccharomycetes</taxon>
        <taxon>Saccharomycodales</taxon>
        <taxon>Saccharomycodaceae</taxon>
        <taxon>Hanseniaspora</taxon>
    </lineage>
</organism>
<accession>A0A1B7TAU2</accession>
<keyword evidence="4 7" id="KW-0547">Nucleotide-binding</keyword>
<dbReference type="InterPro" id="IPR008271">
    <property type="entry name" value="Ser/Thr_kinase_AS"/>
</dbReference>
<evidence type="ECO:0000256" key="1">
    <source>
        <dbReference type="ARBA" id="ARBA00012513"/>
    </source>
</evidence>
<feature type="region of interest" description="Disordered" evidence="9">
    <location>
        <begin position="278"/>
        <end position="301"/>
    </location>
</feature>
<feature type="compositionally biased region" description="Low complexity" evidence="9">
    <location>
        <begin position="278"/>
        <end position="290"/>
    </location>
</feature>
<keyword evidence="3" id="KW-0808">Transferase</keyword>
<name>A0A1B7TAU2_9ASCO</name>
<dbReference type="AlphaFoldDB" id="A0A1B7TAU2"/>
<dbReference type="InterPro" id="IPR050235">
    <property type="entry name" value="CK1_Ser-Thr_kinase"/>
</dbReference>
<dbReference type="Gene3D" id="3.30.200.20">
    <property type="entry name" value="Phosphorylase Kinase, domain 1"/>
    <property type="match status" value="1"/>
</dbReference>
<comment type="similarity">
    <text evidence="8">Belongs to the protein kinase superfamily.</text>
</comment>
<evidence type="ECO:0000256" key="5">
    <source>
        <dbReference type="ARBA" id="ARBA00022777"/>
    </source>
</evidence>
<evidence type="ECO:0000313" key="11">
    <source>
        <dbReference type="EMBL" id="OBA25827.1"/>
    </source>
</evidence>
<evidence type="ECO:0000256" key="4">
    <source>
        <dbReference type="ARBA" id="ARBA00022741"/>
    </source>
</evidence>
<dbReference type="InterPro" id="IPR011009">
    <property type="entry name" value="Kinase-like_dom_sf"/>
</dbReference>
<evidence type="ECO:0000256" key="7">
    <source>
        <dbReference type="PROSITE-ProRule" id="PRU10141"/>
    </source>
</evidence>
<evidence type="ECO:0000313" key="12">
    <source>
        <dbReference type="Proteomes" id="UP000092321"/>
    </source>
</evidence>
<dbReference type="PROSITE" id="PS50011">
    <property type="entry name" value="PROTEIN_KINASE_DOM"/>
    <property type="match status" value="1"/>
</dbReference>
<feature type="domain" description="Protein kinase" evidence="10">
    <location>
        <begin position="9"/>
        <end position="245"/>
    </location>
</feature>
<dbReference type="PANTHER" id="PTHR11909">
    <property type="entry name" value="CASEIN KINASE-RELATED"/>
    <property type="match status" value="1"/>
</dbReference>
<feature type="region of interest" description="Disordered" evidence="9">
    <location>
        <begin position="363"/>
        <end position="417"/>
    </location>
</feature>
<keyword evidence="6 7" id="KW-0067">ATP-binding</keyword>
<dbReference type="InterPro" id="IPR000719">
    <property type="entry name" value="Prot_kinase_dom"/>
</dbReference>
<dbReference type="SUPFAM" id="SSF56112">
    <property type="entry name" value="Protein kinase-like (PK-like)"/>
    <property type="match status" value="1"/>
</dbReference>
<reference evidence="12" key="1">
    <citation type="journal article" date="2016" name="Proc. Natl. Acad. Sci. U.S.A.">
        <title>Comparative genomics of biotechnologically important yeasts.</title>
        <authorList>
            <person name="Riley R."/>
            <person name="Haridas S."/>
            <person name="Wolfe K.H."/>
            <person name="Lopes M.R."/>
            <person name="Hittinger C.T."/>
            <person name="Goeker M."/>
            <person name="Salamov A.A."/>
            <person name="Wisecaver J.H."/>
            <person name="Long T.M."/>
            <person name="Calvey C.H."/>
            <person name="Aerts A.L."/>
            <person name="Barry K.W."/>
            <person name="Choi C."/>
            <person name="Clum A."/>
            <person name="Coughlan A.Y."/>
            <person name="Deshpande S."/>
            <person name="Douglass A.P."/>
            <person name="Hanson S.J."/>
            <person name="Klenk H.-P."/>
            <person name="LaButti K.M."/>
            <person name="Lapidus A."/>
            <person name="Lindquist E.A."/>
            <person name="Lipzen A.M."/>
            <person name="Meier-Kolthoff J.P."/>
            <person name="Ohm R.A."/>
            <person name="Otillar R.P."/>
            <person name="Pangilinan J.L."/>
            <person name="Peng Y."/>
            <person name="Rokas A."/>
            <person name="Rosa C.A."/>
            <person name="Scheuner C."/>
            <person name="Sibirny A.A."/>
            <person name="Slot J.C."/>
            <person name="Stielow J.B."/>
            <person name="Sun H."/>
            <person name="Kurtzman C.P."/>
            <person name="Blackwell M."/>
            <person name="Grigoriev I.V."/>
            <person name="Jeffries T.W."/>
        </authorList>
    </citation>
    <scope>NUCLEOTIDE SEQUENCE [LARGE SCALE GENOMIC DNA]</scope>
    <source>
        <strain evidence="12">NRRL Y-1626</strain>
    </source>
</reference>
<keyword evidence="5 11" id="KW-0418">Kinase</keyword>
<evidence type="ECO:0000256" key="8">
    <source>
        <dbReference type="RuleBase" id="RU000304"/>
    </source>
</evidence>
<comment type="caution">
    <text evidence="11">The sequence shown here is derived from an EMBL/GenBank/DDBJ whole genome shotgun (WGS) entry which is preliminary data.</text>
</comment>
<feature type="binding site" evidence="7">
    <location>
        <position position="38"/>
    </location>
    <ligand>
        <name>ATP</name>
        <dbReference type="ChEBI" id="CHEBI:30616"/>
    </ligand>
</feature>
<feature type="compositionally biased region" description="Low complexity" evidence="9">
    <location>
        <begin position="396"/>
        <end position="405"/>
    </location>
</feature>
<dbReference type="Pfam" id="PF00069">
    <property type="entry name" value="Pkinase"/>
    <property type="match status" value="1"/>
</dbReference>
<dbReference type="FunFam" id="3.30.200.20:FF:000538">
    <property type="entry name" value="Putative Casein kinase I"/>
    <property type="match status" value="1"/>
</dbReference>
<dbReference type="OrthoDB" id="5800476at2759"/>
<dbReference type="Gene3D" id="1.10.510.10">
    <property type="entry name" value="Transferase(Phosphotransferase) domain 1"/>
    <property type="match status" value="2"/>
</dbReference>
<dbReference type="EC" id="2.7.11.1" evidence="1"/>
<dbReference type="GO" id="GO:0005524">
    <property type="term" value="F:ATP binding"/>
    <property type="evidence" value="ECO:0007669"/>
    <property type="project" value="UniProtKB-UniRule"/>
</dbReference>
<proteinExistence type="inferred from homology"/>
<evidence type="ECO:0000259" key="10">
    <source>
        <dbReference type="PROSITE" id="PS50011"/>
    </source>
</evidence>
<evidence type="ECO:0000256" key="9">
    <source>
        <dbReference type="SAM" id="MobiDB-lite"/>
    </source>
</evidence>
<feature type="compositionally biased region" description="Low complexity" evidence="9">
    <location>
        <begin position="369"/>
        <end position="386"/>
    </location>
</feature>
<dbReference type="PROSITE" id="PS00107">
    <property type="entry name" value="PROTEIN_KINASE_ATP"/>
    <property type="match status" value="1"/>
</dbReference>
<gene>
    <name evidence="11" type="ORF">HANVADRAFT_7688</name>
</gene>
<dbReference type="InterPro" id="IPR017441">
    <property type="entry name" value="Protein_kinase_ATP_BS"/>
</dbReference>
<keyword evidence="2 8" id="KW-0723">Serine/threonine-protein kinase</keyword>
<evidence type="ECO:0000256" key="6">
    <source>
        <dbReference type="ARBA" id="ARBA00022840"/>
    </source>
</evidence>
<dbReference type="Proteomes" id="UP000092321">
    <property type="component" value="Unassembled WGS sequence"/>
</dbReference>
<sequence>MDLRVGKKFRLGKKIGSGSFGDIYHGSNLISGEEVAIKLENIESKHPQLEYESRVYKYLSGGIGIPFMRWYGREGDYNCMVIDLLGPSLEDLFNYCLRQFSLKTCIMLAIQMISRIQYIHSRSFIHRDIKPDNFLLGNGRRASTLTGTARYASLNTHLGIEQSRRDDLESLGYVLIYFAKGSLPWQGLKADTKRQKYDRIMQKKMEINMETLCNGLPQEFCDYMNYCRNLKFDEKPDYTYLEKLFKELAVKLEYHNDHLFDWTLLRYTKTILEQQQQQQDLKQKQQQTQDVNGDDSGNNNQAAPRAAVIANTVNSGNQSTSGNKRDDQFSKKIRETTLQRFAAHFHYCDNSLRYHPSVEEIKNRGKQANNTDSSNNISSTNNNNQNLMTPDGLNGGENNTNNNSGVKQQQQNANIWL</sequence>
<feature type="compositionally biased region" description="Polar residues" evidence="9">
    <location>
        <begin position="406"/>
        <end position="417"/>
    </location>
</feature>
<dbReference type="PROSITE" id="PS00108">
    <property type="entry name" value="PROTEIN_KINASE_ST"/>
    <property type="match status" value="1"/>
</dbReference>
<protein>
    <recommendedName>
        <fullName evidence="1">non-specific serine/threonine protein kinase</fullName>
        <ecNumber evidence="1">2.7.11.1</ecNumber>
    </recommendedName>
</protein>
<evidence type="ECO:0000256" key="3">
    <source>
        <dbReference type="ARBA" id="ARBA00022679"/>
    </source>
</evidence>